<dbReference type="InterPro" id="IPR036388">
    <property type="entry name" value="WH-like_DNA-bd_sf"/>
</dbReference>
<evidence type="ECO:0000256" key="3">
    <source>
        <dbReference type="ARBA" id="ARBA00023125"/>
    </source>
</evidence>
<reference evidence="6 7" key="1">
    <citation type="submission" date="2022-12" db="EMBL/GenBank/DDBJ databases">
        <title>Dasania phycosphaerae sp. nov., isolated from particulate material of the south coast of Korea.</title>
        <authorList>
            <person name="Jiang Y."/>
        </authorList>
    </citation>
    <scope>NUCLEOTIDE SEQUENCE [LARGE SCALE GENOMIC DNA]</scope>
    <source>
        <strain evidence="6 7">GY-19</strain>
    </source>
</reference>
<evidence type="ECO:0000256" key="1">
    <source>
        <dbReference type="ARBA" id="ARBA00009437"/>
    </source>
</evidence>
<dbReference type="PANTHER" id="PTHR30537">
    <property type="entry name" value="HTH-TYPE TRANSCRIPTIONAL REGULATOR"/>
    <property type="match status" value="1"/>
</dbReference>
<dbReference type="Gene3D" id="1.10.10.10">
    <property type="entry name" value="Winged helix-like DNA-binding domain superfamily/Winged helix DNA-binding domain"/>
    <property type="match status" value="1"/>
</dbReference>
<proteinExistence type="inferred from homology"/>
<dbReference type="SUPFAM" id="SSF46785">
    <property type="entry name" value="Winged helix' DNA-binding domain"/>
    <property type="match status" value="1"/>
</dbReference>
<dbReference type="Proteomes" id="UP001069090">
    <property type="component" value="Unassembled WGS sequence"/>
</dbReference>
<evidence type="ECO:0000259" key="5">
    <source>
        <dbReference type="PROSITE" id="PS50931"/>
    </source>
</evidence>
<keyword evidence="7" id="KW-1185">Reference proteome</keyword>
<name>A0A9J6RN92_9GAMM</name>
<dbReference type="InterPro" id="IPR005119">
    <property type="entry name" value="LysR_subst-bd"/>
</dbReference>
<dbReference type="InterPro" id="IPR036390">
    <property type="entry name" value="WH_DNA-bd_sf"/>
</dbReference>
<dbReference type="SUPFAM" id="SSF53850">
    <property type="entry name" value="Periplasmic binding protein-like II"/>
    <property type="match status" value="1"/>
</dbReference>
<dbReference type="Pfam" id="PF03466">
    <property type="entry name" value="LysR_substrate"/>
    <property type="match status" value="1"/>
</dbReference>
<dbReference type="Gene3D" id="3.40.190.290">
    <property type="match status" value="1"/>
</dbReference>
<sequence length="306" mass="34237">MSTHNEKPQADWNDIHIAYQVAICGTLTAAAEALGVHHSTVLRRVNALEQRLGTKLFHRHARGYVPTEAGLLLTQTAENTQNHFDRLLGQLQSTDSQLTGSLVITSVNSLSDYLIPLLAEFCQRYPQIKLEFAAESRVLKLEHGEAHVGIRPGKKPSNPDYVVQHLAKVASSLYGSAQYVAKHGLMQGLEYHQQHRFVSTIAPFSMVAAMRWMNDTLAAEQITMRVSDFTGFVPAIRSGFGIAPLNCWQAYGDNSLRPMLSPPPEWQFDLWLTTHGDMHRSAKVQAFTQFLKQRFAEDKARLLGAF</sequence>
<dbReference type="EMBL" id="JAPTGG010000009">
    <property type="protein sequence ID" value="MCZ0865964.1"/>
    <property type="molecule type" value="Genomic_DNA"/>
</dbReference>
<evidence type="ECO:0000256" key="2">
    <source>
        <dbReference type="ARBA" id="ARBA00023015"/>
    </source>
</evidence>
<organism evidence="6 7">
    <name type="scientific">Dasania phycosphaerae</name>
    <dbReference type="NCBI Taxonomy" id="2950436"/>
    <lineage>
        <taxon>Bacteria</taxon>
        <taxon>Pseudomonadati</taxon>
        <taxon>Pseudomonadota</taxon>
        <taxon>Gammaproteobacteria</taxon>
        <taxon>Cellvibrionales</taxon>
        <taxon>Spongiibacteraceae</taxon>
        <taxon>Dasania</taxon>
    </lineage>
</organism>
<dbReference type="Pfam" id="PF00126">
    <property type="entry name" value="HTH_1"/>
    <property type="match status" value="1"/>
</dbReference>
<dbReference type="PROSITE" id="PS50931">
    <property type="entry name" value="HTH_LYSR"/>
    <property type="match status" value="1"/>
</dbReference>
<keyword evidence="2" id="KW-0805">Transcription regulation</keyword>
<dbReference type="GO" id="GO:0006351">
    <property type="term" value="P:DNA-templated transcription"/>
    <property type="evidence" value="ECO:0007669"/>
    <property type="project" value="TreeGrafter"/>
</dbReference>
<dbReference type="GO" id="GO:0003700">
    <property type="term" value="F:DNA-binding transcription factor activity"/>
    <property type="evidence" value="ECO:0007669"/>
    <property type="project" value="InterPro"/>
</dbReference>
<dbReference type="InterPro" id="IPR000847">
    <property type="entry name" value="LysR_HTH_N"/>
</dbReference>
<dbReference type="RefSeq" id="WP_258332117.1">
    <property type="nucleotide sequence ID" value="NZ_JAPTGG010000009.1"/>
</dbReference>
<dbReference type="AlphaFoldDB" id="A0A9J6RN92"/>
<gene>
    <name evidence="6" type="ORF">O0V09_12190</name>
</gene>
<dbReference type="PANTHER" id="PTHR30537:SF3">
    <property type="entry name" value="TRANSCRIPTIONAL REGULATORY PROTEIN"/>
    <property type="match status" value="1"/>
</dbReference>
<evidence type="ECO:0000313" key="7">
    <source>
        <dbReference type="Proteomes" id="UP001069090"/>
    </source>
</evidence>
<evidence type="ECO:0000313" key="6">
    <source>
        <dbReference type="EMBL" id="MCZ0865964.1"/>
    </source>
</evidence>
<evidence type="ECO:0000256" key="4">
    <source>
        <dbReference type="ARBA" id="ARBA00023163"/>
    </source>
</evidence>
<dbReference type="GO" id="GO:0043565">
    <property type="term" value="F:sequence-specific DNA binding"/>
    <property type="evidence" value="ECO:0007669"/>
    <property type="project" value="TreeGrafter"/>
</dbReference>
<keyword evidence="3" id="KW-0238">DNA-binding</keyword>
<protein>
    <submittedName>
        <fullName evidence="6">LysR family transcriptional regulator</fullName>
    </submittedName>
</protein>
<accession>A0A9J6RN92</accession>
<keyword evidence="4" id="KW-0804">Transcription</keyword>
<comment type="similarity">
    <text evidence="1">Belongs to the LysR transcriptional regulatory family.</text>
</comment>
<comment type="caution">
    <text evidence="6">The sequence shown here is derived from an EMBL/GenBank/DDBJ whole genome shotgun (WGS) entry which is preliminary data.</text>
</comment>
<dbReference type="InterPro" id="IPR058163">
    <property type="entry name" value="LysR-type_TF_proteobact-type"/>
</dbReference>
<feature type="domain" description="HTH lysR-type" evidence="5">
    <location>
        <begin position="11"/>
        <end position="67"/>
    </location>
</feature>